<evidence type="ECO:0000256" key="1">
    <source>
        <dbReference type="SAM" id="Phobius"/>
    </source>
</evidence>
<keyword evidence="1" id="KW-1133">Transmembrane helix</keyword>
<comment type="caution">
    <text evidence="2">The sequence shown here is derived from an EMBL/GenBank/DDBJ whole genome shotgun (WGS) entry which is preliminary data.</text>
</comment>
<protein>
    <submittedName>
        <fullName evidence="2">Uncharacterized protein</fullName>
    </submittedName>
</protein>
<keyword evidence="3" id="KW-1185">Reference proteome</keyword>
<keyword evidence="1" id="KW-0472">Membrane</keyword>
<reference evidence="2" key="1">
    <citation type="journal article" date="2022" name="bioRxiv">
        <title>Sequencing and chromosome-scale assembly of the giantPleurodeles waltlgenome.</title>
        <authorList>
            <person name="Brown T."/>
            <person name="Elewa A."/>
            <person name="Iarovenko S."/>
            <person name="Subramanian E."/>
            <person name="Araus A.J."/>
            <person name="Petzold A."/>
            <person name="Susuki M."/>
            <person name="Suzuki K.-i.T."/>
            <person name="Hayashi T."/>
            <person name="Toyoda A."/>
            <person name="Oliveira C."/>
            <person name="Osipova E."/>
            <person name="Leigh N.D."/>
            <person name="Simon A."/>
            <person name="Yun M.H."/>
        </authorList>
    </citation>
    <scope>NUCLEOTIDE SEQUENCE</scope>
    <source>
        <strain evidence="2">20211129_DDA</strain>
        <tissue evidence="2">Liver</tissue>
    </source>
</reference>
<organism evidence="2 3">
    <name type="scientific">Pleurodeles waltl</name>
    <name type="common">Iberian ribbed newt</name>
    <dbReference type="NCBI Taxonomy" id="8319"/>
    <lineage>
        <taxon>Eukaryota</taxon>
        <taxon>Metazoa</taxon>
        <taxon>Chordata</taxon>
        <taxon>Craniata</taxon>
        <taxon>Vertebrata</taxon>
        <taxon>Euteleostomi</taxon>
        <taxon>Amphibia</taxon>
        <taxon>Batrachia</taxon>
        <taxon>Caudata</taxon>
        <taxon>Salamandroidea</taxon>
        <taxon>Salamandridae</taxon>
        <taxon>Pleurodelinae</taxon>
        <taxon>Pleurodeles</taxon>
    </lineage>
</organism>
<name>A0AAV7VJP4_PLEWA</name>
<proteinExistence type="predicted"/>
<accession>A0AAV7VJP4</accession>
<dbReference type="Proteomes" id="UP001066276">
    <property type="component" value="Chromosome 2_1"/>
</dbReference>
<keyword evidence="1" id="KW-0812">Transmembrane</keyword>
<evidence type="ECO:0000313" key="2">
    <source>
        <dbReference type="EMBL" id="KAJ1200561.1"/>
    </source>
</evidence>
<dbReference type="AlphaFoldDB" id="A0AAV7VJP4"/>
<feature type="transmembrane region" description="Helical" evidence="1">
    <location>
        <begin position="66"/>
        <end position="84"/>
    </location>
</feature>
<sequence length="138" mass="15307">MDAGVASEVVFISFVSYPILGAKSPYLVCDIQFDDIIRHVLESIVQRDVGCPCCFSMLVAVKEVSALLWVFVFLFRGVVIPLVVSRCLDYLLSEADVHWGSQFLPLLLRAIESSACFQAGLIMGDPIVFPLGRARRRP</sequence>
<evidence type="ECO:0000313" key="3">
    <source>
        <dbReference type="Proteomes" id="UP001066276"/>
    </source>
</evidence>
<dbReference type="EMBL" id="JANPWB010000003">
    <property type="protein sequence ID" value="KAJ1200561.1"/>
    <property type="molecule type" value="Genomic_DNA"/>
</dbReference>
<gene>
    <name evidence="2" type="ORF">NDU88_004384</name>
</gene>